<dbReference type="Pfam" id="PF01764">
    <property type="entry name" value="Lipase_3"/>
    <property type="match status" value="1"/>
</dbReference>
<keyword evidence="1" id="KW-0812">Transmembrane</keyword>
<evidence type="ECO:0000259" key="2">
    <source>
        <dbReference type="Pfam" id="PF01764"/>
    </source>
</evidence>
<dbReference type="GeneID" id="30171411"/>
<proteinExistence type="predicted"/>
<gene>
    <name evidence="3" type="ORF">I206_102689</name>
</gene>
<dbReference type="KEGG" id="kpin:30171411"/>
<evidence type="ECO:0000313" key="4">
    <source>
        <dbReference type="Proteomes" id="UP000094020"/>
    </source>
</evidence>
<organism evidence="3 4">
    <name type="scientific">Kwoniella pini CBS 10737</name>
    <dbReference type="NCBI Taxonomy" id="1296096"/>
    <lineage>
        <taxon>Eukaryota</taxon>
        <taxon>Fungi</taxon>
        <taxon>Dikarya</taxon>
        <taxon>Basidiomycota</taxon>
        <taxon>Agaricomycotina</taxon>
        <taxon>Tremellomycetes</taxon>
        <taxon>Tremellales</taxon>
        <taxon>Cryptococcaceae</taxon>
        <taxon>Kwoniella</taxon>
    </lineage>
</organism>
<keyword evidence="1" id="KW-0472">Membrane</keyword>
<dbReference type="InterPro" id="IPR002921">
    <property type="entry name" value="Fungal_lipase-type"/>
</dbReference>
<dbReference type="EMBL" id="CP144521">
    <property type="protein sequence ID" value="WWC68755.1"/>
    <property type="molecule type" value="Genomic_DNA"/>
</dbReference>
<feature type="domain" description="Fungal lipase-type" evidence="2">
    <location>
        <begin position="276"/>
        <end position="378"/>
    </location>
</feature>
<name>A0AAJ8L411_9TREE</name>
<dbReference type="InterPro" id="IPR029058">
    <property type="entry name" value="AB_hydrolase_fold"/>
</dbReference>
<dbReference type="CDD" id="cd00741">
    <property type="entry name" value="Lipase"/>
    <property type="match status" value="1"/>
</dbReference>
<feature type="transmembrane region" description="Helical" evidence="1">
    <location>
        <begin position="46"/>
        <end position="67"/>
    </location>
</feature>
<accession>A0AAJ8L411</accession>
<reference evidence="3" key="1">
    <citation type="submission" date="2013-07" db="EMBL/GenBank/DDBJ databases">
        <authorList>
            <consortium name="The Broad Institute Genome Sequencing Platform"/>
            <person name="Cuomo C."/>
            <person name="Litvintseva A."/>
            <person name="Chen Y."/>
            <person name="Heitman J."/>
            <person name="Sun S."/>
            <person name="Springer D."/>
            <person name="Dromer F."/>
            <person name="Young S.K."/>
            <person name="Zeng Q."/>
            <person name="Gargeya S."/>
            <person name="Fitzgerald M."/>
            <person name="Abouelleil A."/>
            <person name="Alvarado L."/>
            <person name="Berlin A.M."/>
            <person name="Chapman S.B."/>
            <person name="Dewar J."/>
            <person name="Goldberg J."/>
            <person name="Griggs A."/>
            <person name="Gujja S."/>
            <person name="Hansen M."/>
            <person name="Howarth C."/>
            <person name="Imamovic A."/>
            <person name="Larimer J."/>
            <person name="McCowan C."/>
            <person name="Murphy C."/>
            <person name="Pearson M."/>
            <person name="Priest M."/>
            <person name="Roberts A."/>
            <person name="Saif S."/>
            <person name="Shea T."/>
            <person name="Sykes S."/>
            <person name="Wortman J."/>
            <person name="Nusbaum C."/>
            <person name="Birren B."/>
        </authorList>
    </citation>
    <scope>NUCLEOTIDE SEQUENCE</scope>
    <source>
        <strain evidence="3">CBS 10737</strain>
    </source>
</reference>
<evidence type="ECO:0000313" key="3">
    <source>
        <dbReference type="EMBL" id="WWC68755.1"/>
    </source>
</evidence>
<dbReference type="Proteomes" id="UP000094020">
    <property type="component" value="Chromosome 3"/>
</dbReference>
<evidence type="ECO:0000256" key="1">
    <source>
        <dbReference type="SAM" id="Phobius"/>
    </source>
</evidence>
<dbReference type="Gene3D" id="3.40.50.1820">
    <property type="entry name" value="alpha/beta hydrolase"/>
    <property type="match status" value="1"/>
</dbReference>
<sequence length="444" mass="49054">MNRSSPSRLSVSVTTCPSLSFFFAITPKHHEKIYAGFDEHKLQMTTMLCTIAALLLPPLLITAIPSLSTISILSSEKSAVGELPSGKTLLSQSDIAEIGRLATAINFGYCPKEDKLQPHHPSNFVIQARESHHRHVHTFSYTPSNAQESNVVVSSDDVQYIDDRLIGGQMRWYISHTPSTQTLTLTLSSLSSSDDLLDLLESQTKNNETLIPLASTLFPFEHLPPDPFSEFPSIYHSYLNAISSHGNSALSTMLELIENPPPTLNSHRNILREYVASLVESHSAVQENPIKKVEIIGHGLGSAVGLLIALGLKLELDSTSIREKDHLQITANLLGLPRVGNEHFGKVVRALLDTKEKRTNLQINRITSYLDTITHLPEKHLGLTHHSDDEIWVGPDPRFVYFCKSDETDGCSGHVELGKTSLMDHMGPYDGIRIDPLCKVGSSY</sequence>
<dbReference type="GO" id="GO:0006629">
    <property type="term" value="P:lipid metabolic process"/>
    <property type="evidence" value="ECO:0007669"/>
    <property type="project" value="InterPro"/>
</dbReference>
<keyword evidence="4" id="KW-1185">Reference proteome</keyword>
<keyword evidence="1" id="KW-1133">Transmembrane helix</keyword>
<dbReference type="AlphaFoldDB" id="A0AAJ8L411"/>
<reference evidence="3" key="2">
    <citation type="submission" date="2024-02" db="EMBL/GenBank/DDBJ databases">
        <title>Comparative genomics of Cryptococcus and Kwoniella reveals pathogenesis evolution and contrasting modes of karyotype evolution via chromosome fusion or intercentromeric recombination.</title>
        <authorList>
            <person name="Coelho M.A."/>
            <person name="David-Palma M."/>
            <person name="Shea T."/>
            <person name="Bowers K."/>
            <person name="McGinley-Smith S."/>
            <person name="Mohammad A.W."/>
            <person name="Gnirke A."/>
            <person name="Yurkov A.M."/>
            <person name="Nowrousian M."/>
            <person name="Sun S."/>
            <person name="Cuomo C.A."/>
            <person name="Heitman J."/>
        </authorList>
    </citation>
    <scope>NUCLEOTIDE SEQUENCE</scope>
    <source>
        <strain evidence="3">CBS 10737</strain>
    </source>
</reference>
<dbReference type="RefSeq" id="XP_019012199.2">
    <property type="nucleotide sequence ID" value="XM_019154796.2"/>
</dbReference>
<dbReference type="SUPFAM" id="SSF53474">
    <property type="entry name" value="alpha/beta-Hydrolases"/>
    <property type="match status" value="1"/>
</dbReference>
<protein>
    <recommendedName>
        <fullName evidence="2">Fungal lipase-type domain-containing protein</fullName>
    </recommendedName>
</protein>